<keyword evidence="2" id="KW-0342">GTP-binding</keyword>
<dbReference type="NCBIfam" id="TIGR00157">
    <property type="entry name" value="ribosome small subunit-dependent GTPase A"/>
    <property type="match status" value="1"/>
</dbReference>
<dbReference type="CDD" id="cd01854">
    <property type="entry name" value="YjeQ_EngC"/>
    <property type="match status" value="1"/>
</dbReference>
<dbReference type="SUPFAM" id="SSF52540">
    <property type="entry name" value="P-loop containing nucleoside triphosphate hydrolases"/>
    <property type="match status" value="1"/>
</dbReference>
<evidence type="ECO:0000256" key="1">
    <source>
        <dbReference type="ARBA" id="ARBA00022741"/>
    </source>
</evidence>
<name>A0AAU9D3I5_9FUSO</name>
<dbReference type="PANTHER" id="PTHR32120">
    <property type="entry name" value="SMALL RIBOSOMAL SUBUNIT BIOGENESIS GTPASE RSGA"/>
    <property type="match status" value="1"/>
</dbReference>
<dbReference type="PANTHER" id="PTHR32120:SF11">
    <property type="entry name" value="SMALL RIBOSOMAL SUBUNIT BIOGENESIS GTPASE RSGA 1, MITOCHONDRIAL-RELATED"/>
    <property type="match status" value="1"/>
</dbReference>
<dbReference type="Gene3D" id="1.10.40.50">
    <property type="entry name" value="Probable gtpase engc, domain 3"/>
    <property type="match status" value="1"/>
</dbReference>
<dbReference type="PROSITE" id="PS51721">
    <property type="entry name" value="G_CP"/>
    <property type="match status" value="1"/>
</dbReference>
<evidence type="ECO:0000259" key="4">
    <source>
        <dbReference type="PROSITE" id="PS51721"/>
    </source>
</evidence>
<keyword evidence="6" id="KW-1185">Reference proteome</keyword>
<reference evidence="5 6" key="1">
    <citation type="submission" date="2022-11" db="EMBL/GenBank/DDBJ databases">
        <title>Haliovirga abyssi gen. nov., sp. nov., a mesophilic fermentative bacterium isolated from the Iheya North hydrothermal field and the proposal of Haliovirgaceae fam. nov.</title>
        <authorList>
            <person name="Miyazaki U."/>
            <person name="Tame A."/>
            <person name="Miyazaki J."/>
            <person name="Takai K."/>
            <person name="Sawayama S."/>
            <person name="Kitajima M."/>
            <person name="Okamoto A."/>
            <person name="Nakagawa S."/>
        </authorList>
    </citation>
    <scope>NUCLEOTIDE SEQUENCE [LARGE SCALE GENOMIC DNA]</scope>
    <source>
        <strain evidence="5 6">IC12</strain>
    </source>
</reference>
<dbReference type="AlphaFoldDB" id="A0AAU9D3I5"/>
<feature type="domain" description="EngC GTPase" evidence="3">
    <location>
        <begin position="1"/>
        <end position="132"/>
    </location>
</feature>
<dbReference type="Gene3D" id="3.40.50.300">
    <property type="entry name" value="P-loop containing nucleotide triphosphate hydrolases"/>
    <property type="match status" value="1"/>
</dbReference>
<feature type="domain" description="CP-type G" evidence="4">
    <location>
        <begin position="1"/>
        <end position="134"/>
    </location>
</feature>
<proteinExistence type="predicted"/>
<dbReference type="PROSITE" id="PS50936">
    <property type="entry name" value="ENGC_GTPASE"/>
    <property type="match status" value="1"/>
</dbReference>
<dbReference type="InterPro" id="IPR030378">
    <property type="entry name" value="G_CP_dom"/>
</dbReference>
<evidence type="ECO:0000256" key="2">
    <source>
        <dbReference type="ARBA" id="ARBA00023134"/>
    </source>
</evidence>
<protein>
    <recommendedName>
        <fullName evidence="7">Ribosome small subunit-dependent GTPase A</fullName>
    </recommendedName>
</protein>
<dbReference type="Pfam" id="PF03193">
    <property type="entry name" value="RsgA_GTPase"/>
    <property type="match status" value="1"/>
</dbReference>
<dbReference type="InterPro" id="IPR004881">
    <property type="entry name" value="Ribosome_biogen_GTPase_RsgA"/>
</dbReference>
<dbReference type="Proteomes" id="UP001321582">
    <property type="component" value="Chromosome"/>
</dbReference>
<gene>
    <name evidence="5" type="ORF">HLVA_11080</name>
</gene>
<keyword evidence="1" id="KW-0547">Nucleotide-binding</keyword>
<evidence type="ECO:0000259" key="3">
    <source>
        <dbReference type="PROSITE" id="PS50936"/>
    </source>
</evidence>
<dbReference type="KEGG" id="haby:HLVA_11080"/>
<evidence type="ECO:0008006" key="7">
    <source>
        <dbReference type="Google" id="ProtNLM"/>
    </source>
</evidence>
<dbReference type="EMBL" id="AP027059">
    <property type="protein sequence ID" value="BDU50539.1"/>
    <property type="molecule type" value="Genomic_DNA"/>
</dbReference>
<evidence type="ECO:0000313" key="5">
    <source>
        <dbReference type="EMBL" id="BDU50539.1"/>
    </source>
</evidence>
<accession>A0AAU9D3I5</accession>
<dbReference type="InterPro" id="IPR010914">
    <property type="entry name" value="RsgA_GTPase_dom"/>
</dbReference>
<evidence type="ECO:0000313" key="6">
    <source>
        <dbReference type="Proteomes" id="UP001321582"/>
    </source>
</evidence>
<dbReference type="GO" id="GO:0003924">
    <property type="term" value="F:GTPase activity"/>
    <property type="evidence" value="ECO:0007669"/>
    <property type="project" value="InterPro"/>
</dbReference>
<sequence length="207" mass="23828">MLNLLLLDSFYHNIEPIVVINKIDLLDDIELHELKSKLSFLDLININYLLVSLEKNINLERLKKLFENGISAFGGPSGVGKSSIINILQNRVNLEIGELSNKLKRGKHTTKGATLLKLNNNNGYIIDTPGFSSMELPKIKDLEDLKRLFPEIEKYDSSCRFNDCIHIHEPDCAVKENVLNGNISATRYEFYKKVYLELKTERWNKYD</sequence>
<dbReference type="InterPro" id="IPR027417">
    <property type="entry name" value="P-loop_NTPase"/>
</dbReference>
<organism evidence="5 6">
    <name type="scientific">Haliovirga abyssi</name>
    <dbReference type="NCBI Taxonomy" id="2996794"/>
    <lineage>
        <taxon>Bacteria</taxon>
        <taxon>Fusobacteriati</taxon>
        <taxon>Fusobacteriota</taxon>
        <taxon>Fusobacteriia</taxon>
        <taxon>Fusobacteriales</taxon>
        <taxon>Haliovirgaceae</taxon>
        <taxon>Haliovirga</taxon>
    </lineage>
</organism>
<dbReference type="GO" id="GO:0005525">
    <property type="term" value="F:GTP binding"/>
    <property type="evidence" value="ECO:0007669"/>
    <property type="project" value="UniProtKB-KW"/>
</dbReference>